<evidence type="ECO:0000256" key="8">
    <source>
        <dbReference type="SAM" id="MobiDB-lite"/>
    </source>
</evidence>
<comment type="cofactor">
    <cofactor evidence="1">
        <name>FMN</name>
        <dbReference type="ChEBI" id="CHEBI:58210"/>
    </cofactor>
</comment>
<dbReference type="AlphaFoldDB" id="A0A199W2J1"/>
<dbReference type="GO" id="GO:0016491">
    <property type="term" value="F:oxidoreductase activity"/>
    <property type="evidence" value="ECO:0007669"/>
    <property type="project" value="InterPro"/>
</dbReference>
<dbReference type="Gene3D" id="3.20.20.70">
    <property type="entry name" value="Aldolase class I"/>
    <property type="match status" value="1"/>
</dbReference>
<dbReference type="EMBL" id="LSRQ01000333">
    <property type="protein sequence ID" value="OAY83529.1"/>
    <property type="molecule type" value="Genomic_DNA"/>
</dbReference>
<evidence type="ECO:0000313" key="11">
    <source>
        <dbReference type="Proteomes" id="UP000092600"/>
    </source>
</evidence>
<keyword evidence="10" id="KW-0418">Kinase</keyword>
<dbReference type="GO" id="GO:0016020">
    <property type="term" value="C:membrane"/>
    <property type="evidence" value="ECO:0007669"/>
    <property type="project" value="UniProtKB-SubCell"/>
</dbReference>
<evidence type="ECO:0000256" key="2">
    <source>
        <dbReference type="ARBA" id="ARBA00004479"/>
    </source>
</evidence>
<keyword evidence="5" id="KW-1133">Transmembrane helix</keyword>
<dbReference type="Pfam" id="PF01070">
    <property type="entry name" value="FMN_dh"/>
    <property type="match status" value="1"/>
</dbReference>
<dbReference type="Proteomes" id="UP000092600">
    <property type="component" value="Unassembled WGS sequence"/>
</dbReference>
<dbReference type="GO" id="GO:0012505">
    <property type="term" value="C:endomembrane system"/>
    <property type="evidence" value="ECO:0007669"/>
    <property type="project" value="UniProtKB-SubCell"/>
</dbReference>
<keyword evidence="6" id="KW-0472">Membrane</keyword>
<evidence type="ECO:0000256" key="7">
    <source>
        <dbReference type="ARBA" id="ARBA00037847"/>
    </source>
</evidence>
<feature type="domain" description="FMN-dependent dehydrogenase" evidence="9">
    <location>
        <begin position="13"/>
        <end position="47"/>
    </location>
</feature>
<reference evidence="10 11" key="1">
    <citation type="journal article" date="2016" name="DNA Res.">
        <title>The draft genome of MD-2 pineapple using hybrid error correction of long reads.</title>
        <authorList>
            <person name="Redwan R.M."/>
            <person name="Saidin A."/>
            <person name="Kumar S.V."/>
        </authorList>
    </citation>
    <scope>NUCLEOTIDE SEQUENCE [LARGE SCALE GENOMIC DNA]</scope>
    <source>
        <strain evidence="11">cv. MD2</strain>
        <tissue evidence="10">Leaf</tissue>
    </source>
</reference>
<feature type="region of interest" description="Disordered" evidence="8">
    <location>
        <begin position="262"/>
        <end position="289"/>
    </location>
</feature>
<dbReference type="GO" id="GO:0016301">
    <property type="term" value="F:kinase activity"/>
    <property type="evidence" value="ECO:0007669"/>
    <property type="project" value="UniProtKB-KW"/>
</dbReference>
<dbReference type="PANTHER" id="PTHR46084">
    <property type="entry name" value="PROTEIN MALE DISCOVERER 2"/>
    <property type="match status" value="1"/>
</dbReference>
<evidence type="ECO:0000256" key="1">
    <source>
        <dbReference type="ARBA" id="ARBA00001917"/>
    </source>
</evidence>
<gene>
    <name evidence="10" type="ORF">ACMD2_00177</name>
</gene>
<organism evidence="10 11">
    <name type="scientific">Ananas comosus</name>
    <name type="common">Pineapple</name>
    <name type="synonym">Ananas ananas</name>
    <dbReference type="NCBI Taxonomy" id="4615"/>
    <lineage>
        <taxon>Eukaryota</taxon>
        <taxon>Viridiplantae</taxon>
        <taxon>Streptophyta</taxon>
        <taxon>Embryophyta</taxon>
        <taxon>Tracheophyta</taxon>
        <taxon>Spermatophyta</taxon>
        <taxon>Magnoliopsida</taxon>
        <taxon>Liliopsida</taxon>
        <taxon>Poales</taxon>
        <taxon>Bromeliaceae</taxon>
        <taxon>Bromelioideae</taxon>
        <taxon>Ananas</taxon>
    </lineage>
</organism>
<dbReference type="SUPFAM" id="SSF56112">
    <property type="entry name" value="Protein kinase-like (PK-like)"/>
    <property type="match status" value="1"/>
</dbReference>
<comment type="caution">
    <text evidence="10">The sequence shown here is derived from an EMBL/GenBank/DDBJ whole genome shotgun (WGS) entry which is preliminary data.</text>
</comment>
<keyword evidence="10" id="KW-0808">Transferase</keyword>
<dbReference type="SUPFAM" id="SSF51395">
    <property type="entry name" value="FMN-linked oxidoreductases"/>
    <property type="match status" value="1"/>
</dbReference>
<accession>A0A199W2J1</accession>
<name>A0A199W2J1_ANACO</name>
<evidence type="ECO:0000256" key="5">
    <source>
        <dbReference type="ARBA" id="ARBA00022989"/>
    </source>
</evidence>
<evidence type="ECO:0000256" key="3">
    <source>
        <dbReference type="ARBA" id="ARBA00022692"/>
    </source>
</evidence>
<comment type="subcellular location">
    <subcellularLocation>
        <location evidence="7">Endomembrane system</location>
        <topology evidence="7">Single-pass membrane protein</topology>
    </subcellularLocation>
    <subcellularLocation>
        <location evidence="2">Membrane</location>
        <topology evidence="2">Single-pass type I membrane protein</topology>
    </subcellularLocation>
</comment>
<evidence type="ECO:0000256" key="6">
    <source>
        <dbReference type="ARBA" id="ARBA00023136"/>
    </source>
</evidence>
<dbReference type="STRING" id="4615.A0A199W2J1"/>
<evidence type="ECO:0000313" key="10">
    <source>
        <dbReference type="EMBL" id="OAY83529.1"/>
    </source>
</evidence>
<sequence>MEVTNVMEYEAIAKQKLPKMVFDYYASGAEDQWTLKENREAFSRILISFSNKEKESFKGPDDDGSDEESAVYKFAILLLEMISGRLPFSEDDGLLVLWASSYLNGKRPLMTMVDPTLNSVPEEHISRLCEVVRSCIKPESEGRPTVAEVARQMRQITGIAPAGAVPSLNAAWWAELEIISSGGDSSNNTILYGKAKQASNLIDAIYISMVTTDANYAYITIGAYYQFDPDAEVARIVTVAAVRFKGLRALLEESGELLLEGSGGEGLLQPPDTPEARGELMNRDRSRSRDIERDMEREGDVYIIPKPWTERVGAGVGLDVGDEGGEELLVGIGRHGWRWRWRWRERERERERRVSKNLKILGGTATKCGGLRESLRYR</sequence>
<dbReference type="InterPro" id="IPR011009">
    <property type="entry name" value="Kinase-like_dom_sf"/>
</dbReference>
<dbReference type="InterPro" id="IPR000262">
    <property type="entry name" value="FMN-dep_DH"/>
</dbReference>
<keyword evidence="10" id="KW-0675">Receptor</keyword>
<dbReference type="PANTHER" id="PTHR46084:SF14">
    <property type="entry name" value="PROTEIN KINASE DOMAIN-CONTAINING PROTEIN"/>
    <property type="match status" value="1"/>
</dbReference>
<proteinExistence type="predicted"/>
<evidence type="ECO:0000256" key="4">
    <source>
        <dbReference type="ARBA" id="ARBA00022729"/>
    </source>
</evidence>
<evidence type="ECO:0000259" key="9">
    <source>
        <dbReference type="Pfam" id="PF01070"/>
    </source>
</evidence>
<feature type="compositionally biased region" description="Basic and acidic residues" evidence="8">
    <location>
        <begin position="274"/>
        <end position="289"/>
    </location>
</feature>
<keyword evidence="3" id="KW-0812">Transmembrane</keyword>
<dbReference type="Gene3D" id="1.10.510.10">
    <property type="entry name" value="Transferase(Phosphotransferase) domain 1"/>
    <property type="match status" value="1"/>
</dbReference>
<keyword evidence="4" id="KW-0732">Signal</keyword>
<dbReference type="InterPro" id="IPR013785">
    <property type="entry name" value="Aldolase_TIM"/>
</dbReference>
<protein>
    <submittedName>
        <fullName evidence="10">Putative LRR receptor-like serine/threonine-protein kinase MRH1</fullName>
    </submittedName>
</protein>